<gene>
    <name evidence="1" type="ORF">VSR83_13705</name>
</gene>
<evidence type="ECO:0000313" key="1">
    <source>
        <dbReference type="EMBL" id="MEM5401134.1"/>
    </source>
</evidence>
<keyword evidence="2" id="KW-1185">Reference proteome</keyword>
<reference evidence="1" key="1">
    <citation type="submission" date="2024-01" db="EMBL/GenBank/DDBJ databases">
        <title>The diversity of rhizobia nodulating Mimosa spp. in eleven states of Brazil covering several biomes is determined by host plant, location, and edaphic factors.</title>
        <authorList>
            <person name="Rouws L."/>
            <person name="Barauna A."/>
            <person name="Beukes C."/>
            <person name="De Faria S.M."/>
            <person name="Gross E."/>
            <person name="Dos Reis Junior F.B."/>
            <person name="Simon M."/>
            <person name="Maluk M."/>
            <person name="Odee D.W."/>
            <person name="Kenicer G."/>
            <person name="Young J.P.W."/>
            <person name="Reis V.M."/>
            <person name="Zilli J."/>
            <person name="James E.K."/>
        </authorList>
    </citation>
    <scope>NUCLEOTIDE SEQUENCE</scope>
    <source>
        <strain evidence="1">JPY452</strain>
    </source>
</reference>
<dbReference type="Proteomes" id="UP001392318">
    <property type="component" value="Unassembled WGS sequence"/>
</dbReference>
<name>A0ACC6RHR0_9BURK</name>
<organism evidence="1 2">
    <name type="scientific">Paraburkholderia unamae</name>
    <dbReference type="NCBI Taxonomy" id="219649"/>
    <lineage>
        <taxon>Bacteria</taxon>
        <taxon>Pseudomonadati</taxon>
        <taxon>Pseudomonadota</taxon>
        <taxon>Betaproteobacteria</taxon>
        <taxon>Burkholderiales</taxon>
        <taxon>Burkholderiaceae</taxon>
        <taxon>Paraburkholderia</taxon>
    </lineage>
</organism>
<sequence length="161" mass="17875">MKPSHPPADLFHASGWLDAGCRPPQRLPELTDAAIEYVAHALGHPVYVRWTLTALKRGCPSLADAKREHPAVFALLLDHDAAVEYWERGRLRVEPESSAPSAATVLERVLRQHRRRFRLTAADDAPDGPRRSGTRPAKTPCCSPPAWRPRGLRAPGASRMR</sequence>
<accession>A0ACC6RHR0</accession>
<protein>
    <submittedName>
        <fullName evidence="1">Uncharacterized protein</fullName>
    </submittedName>
</protein>
<proteinExistence type="predicted"/>
<evidence type="ECO:0000313" key="2">
    <source>
        <dbReference type="Proteomes" id="UP001392318"/>
    </source>
</evidence>
<comment type="caution">
    <text evidence="1">The sequence shown here is derived from an EMBL/GenBank/DDBJ whole genome shotgun (WGS) entry which is preliminary data.</text>
</comment>
<dbReference type="EMBL" id="JAYMRU010000008">
    <property type="protein sequence ID" value="MEM5401134.1"/>
    <property type="molecule type" value="Genomic_DNA"/>
</dbReference>